<proteinExistence type="predicted"/>
<protein>
    <submittedName>
        <fullName evidence="1">Uncharacterized protein</fullName>
    </submittedName>
</protein>
<sequence>MFENPGLKGVLPILDHSMPKASAASRGFVKDCSVVYNPPTSPSAHDVHFRLEVDPLCSPNLRCMDKANLSCPPVLLQIHCLRRFTADSDGPLGPGTVGLIDAVATAILTLLRLLWVLNSGRACALLALEWPFCCQWGCCNDSTSLCNHLMVADDGLGILLEWLMSWC</sequence>
<keyword evidence="2" id="KW-1185">Reference proteome</keyword>
<gene>
    <name evidence="1" type="ORF">Nepgr_003852</name>
</gene>
<organism evidence="1 2">
    <name type="scientific">Nepenthes gracilis</name>
    <name type="common">Slender pitcher plant</name>
    <dbReference type="NCBI Taxonomy" id="150966"/>
    <lineage>
        <taxon>Eukaryota</taxon>
        <taxon>Viridiplantae</taxon>
        <taxon>Streptophyta</taxon>
        <taxon>Embryophyta</taxon>
        <taxon>Tracheophyta</taxon>
        <taxon>Spermatophyta</taxon>
        <taxon>Magnoliopsida</taxon>
        <taxon>eudicotyledons</taxon>
        <taxon>Gunneridae</taxon>
        <taxon>Pentapetalae</taxon>
        <taxon>Caryophyllales</taxon>
        <taxon>Nepenthaceae</taxon>
        <taxon>Nepenthes</taxon>
    </lineage>
</organism>
<evidence type="ECO:0000313" key="2">
    <source>
        <dbReference type="Proteomes" id="UP001279734"/>
    </source>
</evidence>
<reference evidence="1" key="1">
    <citation type="submission" date="2023-05" db="EMBL/GenBank/DDBJ databases">
        <title>Nepenthes gracilis genome sequencing.</title>
        <authorList>
            <person name="Fukushima K."/>
        </authorList>
    </citation>
    <scope>NUCLEOTIDE SEQUENCE</scope>
    <source>
        <strain evidence="1">SING2019-196</strain>
    </source>
</reference>
<accession>A0AAD3S0E4</accession>
<dbReference type="EMBL" id="BSYO01000003">
    <property type="protein sequence ID" value="GMH02013.1"/>
    <property type="molecule type" value="Genomic_DNA"/>
</dbReference>
<dbReference type="AlphaFoldDB" id="A0AAD3S0E4"/>
<dbReference type="Proteomes" id="UP001279734">
    <property type="component" value="Unassembled WGS sequence"/>
</dbReference>
<comment type="caution">
    <text evidence="1">The sequence shown here is derived from an EMBL/GenBank/DDBJ whole genome shotgun (WGS) entry which is preliminary data.</text>
</comment>
<name>A0AAD3S0E4_NEPGR</name>
<evidence type="ECO:0000313" key="1">
    <source>
        <dbReference type="EMBL" id="GMH02013.1"/>
    </source>
</evidence>